<accession>A0A2U8VS32</accession>
<dbReference type="RefSeq" id="WP_109951624.1">
    <property type="nucleotide sequence ID" value="NZ_CP029551.1"/>
</dbReference>
<evidence type="ECO:0000313" key="2">
    <source>
        <dbReference type="EMBL" id="AWN36523.1"/>
    </source>
</evidence>
<proteinExistence type="predicted"/>
<feature type="region of interest" description="Disordered" evidence="1">
    <location>
        <begin position="64"/>
        <end position="83"/>
    </location>
</feature>
<reference evidence="2 3" key="1">
    <citation type="submission" date="2018-05" db="EMBL/GenBank/DDBJ databases">
        <title>Complete Genome Sequence of Methylobacterium sp. 17Sr1-43.</title>
        <authorList>
            <person name="Srinivasan S."/>
        </authorList>
    </citation>
    <scope>NUCLEOTIDE SEQUENCE [LARGE SCALE GENOMIC DNA]</scope>
    <source>
        <strain evidence="2 3">17Sr1-43</strain>
    </source>
</reference>
<gene>
    <name evidence="2" type="ORF">DK427_12945</name>
</gene>
<keyword evidence="3" id="KW-1185">Reference proteome</keyword>
<protein>
    <submittedName>
        <fullName evidence="2">Uncharacterized protein</fullName>
    </submittedName>
</protein>
<evidence type="ECO:0000256" key="1">
    <source>
        <dbReference type="SAM" id="MobiDB-lite"/>
    </source>
</evidence>
<name>A0A2U8VS32_9HYPH</name>
<sequence>MTARTLRRALDQARASMAAARRAAANLGDTLADDPNLVGALAIIDVIGNDAAAVTNSVLDRVCPTEPEDADEPRVRPLGSALH</sequence>
<evidence type="ECO:0000313" key="3">
    <source>
        <dbReference type="Proteomes" id="UP000246058"/>
    </source>
</evidence>
<dbReference type="Proteomes" id="UP000246058">
    <property type="component" value="Chromosome"/>
</dbReference>
<organism evidence="2 3">
    <name type="scientific">Methylobacterium radiodurans</name>
    <dbReference type="NCBI Taxonomy" id="2202828"/>
    <lineage>
        <taxon>Bacteria</taxon>
        <taxon>Pseudomonadati</taxon>
        <taxon>Pseudomonadota</taxon>
        <taxon>Alphaproteobacteria</taxon>
        <taxon>Hyphomicrobiales</taxon>
        <taxon>Methylobacteriaceae</taxon>
        <taxon>Methylobacterium</taxon>
    </lineage>
</organism>
<dbReference type="KEGG" id="meti:DK427_12945"/>
<dbReference type="EMBL" id="CP029551">
    <property type="protein sequence ID" value="AWN36523.1"/>
    <property type="molecule type" value="Genomic_DNA"/>
</dbReference>
<dbReference type="AlphaFoldDB" id="A0A2U8VS32"/>